<evidence type="ECO:0000256" key="5">
    <source>
        <dbReference type="ARBA" id="ARBA00067668"/>
    </source>
</evidence>
<dbReference type="SUPFAM" id="SSF56801">
    <property type="entry name" value="Acetyl-CoA synthetase-like"/>
    <property type="match status" value="1"/>
</dbReference>
<comment type="caution">
    <text evidence="9">The sequence shown here is derived from an EMBL/GenBank/DDBJ whole genome shotgun (WGS) entry which is preliminary data.</text>
</comment>
<organism evidence="9 10">
    <name type="scientific">Aliidongia dinghuensis</name>
    <dbReference type="NCBI Taxonomy" id="1867774"/>
    <lineage>
        <taxon>Bacteria</taxon>
        <taxon>Pseudomonadati</taxon>
        <taxon>Pseudomonadota</taxon>
        <taxon>Alphaproteobacteria</taxon>
        <taxon>Rhodospirillales</taxon>
        <taxon>Dongiaceae</taxon>
        <taxon>Aliidongia</taxon>
    </lineage>
</organism>
<dbReference type="Gene3D" id="3.30.300.30">
    <property type="match status" value="1"/>
</dbReference>
<dbReference type="AlphaFoldDB" id="A0A8J2YU35"/>
<keyword evidence="6" id="KW-1133">Transmembrane helix</keyword>
<evidence type="ECO:0000256" key="3">
    <source>
        <dbReference type="ARBA" id="ARBA00051915"/>
    </source>
</evidence>
<dbReference type="GO" id="GO:0006631">
    <property type="term" value="P:fatty acid metabolic process"/>
    <property type="evidence" value="ECO:0007669"/>
    <property type="project" value="TreeGrafter"/>
</dbReference>
<dbReference type="PANTHER" id="PTHR43201:SF5">
    <property type="entry name" value="MEDIUM-CHAIN ACYL-COA LIGASE ACSF2, MITOCHONDRIAL"/>
    <property type="match status" value="1"/>
</dbReference>
<evidence type="ECO:0000259" key="8">
    <source>
        <dbReference type="Pfam" id="PF13193"/>
    </source>
</evidence>
<comment type="similarity">
    <text evidence="1">Belongs to the ATP-dependent AMP-binding enzyme family.</text>
</comment>
<dbReference type="EC" id="6.2.1.44" evidence="4"/>
<dbReference type="Pfam" id="PF00501">
    <property type="entry name" value="AMP-binding"/>
    <property type="match status" value="1"/>
</dbReference>
<feature type="domain" description="AMP-binding enzyme C-terminal" evidence="8">
    <location>
        <begin position="437"/>
        <end position="511"/>
    </location>
</feature>
<evidence type="ECO:0000313" key="9">
    <source>
        <dbReference type="EMBL" id="GGF15318.1"/>
    </source>
</evidence>
<dbReference type="FunFam" id="3.30.300.30:FF:000008">
    <property type="entry name" value="2,3-dihydroxybenzoate-AMP ligase"/>
    <property type="match status" value="1"/>
</dbReference>
<dbReference type="PANTHER" id="PTHR43201">
    <property type="entry name" value="ACYL-COA SYNTHETASE"/>
    <property type="match status" value="1"/>
</dbReference>
<comment type="catalytic activity">
    <reaction evidence="3">
        <text>3-(methylsulfanyl)propanoate + ATP + CoA = 3-(methylsulfanyl)propanoyl-CoA + AMP + diphosphate</text>
        <dbReference type="Rhea" id="RHEA:43052"/>
        <dbReference type="ChEBI" id="CHEBI:30616"/>
        <dbReference type="ChEBI" id="CHEBI:33019"/>
        <dbReference type="ChEBI" id="CHEBI:49016"/>
        <dbReference type="ChEBI" id="CHEBI:57287"/>
        <dbReference type="ChEBI" id="CHEBI:82815"/>
        <dbReference type="ChEBI" id="CHEBI:456215"/>
        <dbReference type="EC" id="6.2.1.44"/>
    </reaction>
    <physiologicalReaction direction="left-to-right" evidence="3">
        <dbReference type="Rhea" id="RHEA:43053"/>
    </physiologicalReaction>
</comment>
<feature type="transmembrane region" description="Helical" evidence="6">
    <location>
        <begin position="229"/>
        <end position="249"/>
    </location>
</feature>
<reference evidence="9" key="1">
    <citation type="journal article" date="2014" name="Int. J. Syst. Evol. Microbiol.">
        <title>Complete genome sequence of Corynebacterium casei LMG S-19264T (=DSM 44701T), isolated from a smear-ripened cheese.</title>
        <authorList>
            <consortium name="US DOE Joint Genome Institute (JGI-PGF)"/>
            <person name="Walter F."/>
            <person name="Albersmeier A."/>
            <person name="Kalinowski J."/>
            <person name="Ruckert C."/>
        </authorList>
    </citation>
    <scope>NUCLEOTIDE SEQUENCE</scope>
    <source>
        <strain evidence="9">CGMCC 1.15725</strain>
    </source>
</reference>
<dbReference type="EMBL" id="BMJQ01000005">
    <property type="protein sequence ID" value="GGF15318.1"/>
    <property type="molecule type" value="Genomic_DNA"/>
</dbReference>
<evidence type="ECO:0000256" key="2">
    <source>
        <dbReference type="ARBA" id="ARBA00022598"/>
    </source>
</evidence>
<evidence type="ECO:0000313" key="10">
    <source>
        <dbReference type="Proteomes" id="UP000646365"/>
    </source>
</evidence>
<gene>
    <name evidence="9" type="ORF">GCM10011611_21370</name>
</gene>
<dbReference type="PROSITE" id="PS00455">
    <property type="entry name" value="AMP_BINDING"/>
    <property type="match status" value="1"/>
</dbReference>
<dbReference type="InterPro" id="IPR025110">
    <property type="entry name" value="AMP-bd_C"/>
</dbReference>
<dbReference type="Proteomes" id="UP000646365">
    <property type="component" value="Unassembled WGS sequence"/>
</dbReference>
<accession>A0A8J2YU35</accession>
<dbReference type="GO" id="GO:0031956">
    <property type="term" value="F:medium-chain fatty acid-CoA ligase activity"/>
    <property type="evidence" value="ECO:0007669"/>
    <property type="project" value="TreeGrafter"/>
</dbReference>
<dbReference type="Pfam" id="PF13193">
    <property type="entry name" value="AMP-binding_C"/>
    <property type="match status" value="1"/>
</dbReference>
<evidence type="ECO:0000256" key="4">
    <source>
        <dbReference type="ARBA" id="ARBA00066616"/>
    </source>
</evidence>
<dbReference type="InterPro" id="IPR045851">
    <property type="entry name" value="AMP-bd_C_sf"/>
</dbReference>
<evidence type="ECO:0000256" key="6">
    <source>
        <dbReference type="SAM" id="Phobius"/>
    </source>
</evidence>
<evidence type="ECO:0000256" key="1">
    <source>
        <dbReference type="ARBA" id="ARBA00006432"/>
    </source>
</evidence>
<keyword evidence="6" id="KW-0812">Transmembrane</keyword>
<keyword evidence="2 9" id="KW-0436">Ligase</keyword>
<reference evidence="9" key="2">
    <citation type="submission" date="2020-09" db="EMBL/GenBank/DDBJ databases">
        <authorList>
            <person name="Sun Q."/>
            <person name="Zhou Y."/>
        </authorList>
    </citation>
    <scope>NUCLEOTIDE SEQUENCE</scope>
    <source>
        <strain evidence="9">CGMCC 1.15725</strain>
    </source>
</reference>
<dbReference type="InterPro" id="IPR020845">
    <property type="entry name" value="AMP-binding_CS"/>
</dbReference>
<evidence type="ECO:0000259" key="7">
    <source>
        <dbReference type="Pfam" id="PF00501"/>
    </source>
</evidence>
<feature type="domain" description="AMP-dependent synthetase/ligase" evidence="7">
    <location>
        <begin position="27"/>
        <end position="387"/>
    </location>
</feature>
<name>A0A8J2YU35_9PROT</name>
<dbReference type="InterPro" id="IPR000873">
    <property type="entry name" value="AMP-dep_synth/lig_dom"/>
</dbReference>
<dbReference type="InterPro" id="IPR042099">
    <property type="entry name" value="ANL_N_sf"/>
</dbReference>
<protein>
    <recommendedName>
        <fullName evidence="5">3-methylmercaptopropionyl-CoA ligase</fullName>
        <ecNumber evidence="4">6.2.1.44</ecNumber>
    </recommendedName>
</protein>
<sequence>MMIRRELHFGRVVPCFSDRLPTIDATFRAAAAAGPAAPAVIDGTSRLSYGELDQRVEALARGLTARGLRKGHRLATLIGNRLAFVELSLACARLGIIHVPLNTRQRRPEIEYALNQCGAAAIVHEAASGAELPDPGAVPDLRLRYVVGGSFAGSEPYERLFESPAADVSRAGVDEEDPFAILYTSGTTGRPKGAVLSNLGAVHSCLNYHHAMGLGPADRMILAVPAAHVTGLIAIVHAILSVGGCLIIMSQFKARAFLELVERERATATLIVPAMYNLCLLDPEFDRFDLSSWKVGAFGGAPMPEATARRMREKCPLMALFNVYGSTETTSPVTVLPRDAGPDRLDSVGVVLPTVDVRVMGDDGREVPAGEPGELWIAGSTVVPGYWQNAEADETAFAGGYWKSGDIGSIDAEGFVRIVDRKKDMINRAGYKIYSAEVEDVLTYHPSVTEVAVVGYPDPVLGERVQAFVVVHRETNEGELQRFCAERLSDYKVPDRFIFVDGALPRNPNGKLLKNALRRWNEPTPA</sequence>
<dbReference type="RefSeq" id="WP_229743644.1">
    <property type="nucleotide sequence ID" value="NZ_BMJQ01000005.1"/>
</dbReference>
<dbReference type="Gene3D" id="3.40.50.12780">
    <property type="entry name" value="N-terminal domain of ligase-like"/>
    <property type="match status" value="1"/>
</dbReference>
<keyword evidence="10" id="KW-1185">Reference proteome</keyword>
<keyword evidence="6" id="KW-0472">Membrane</keyword>
<proteinExistence type="inferred from homology"/>